<dbReference type="EMBL" id="JAJEQR010000005">
    <property type="protein sequence ID" value="MCC2229861.1"/>
    <property type="molecule type" value="Genomic_DNA"/>
</dbReference>
<proteinExistence type="predicted"/>
<organism evidence="1 2">
    <name type="scientific">Hominifimenecus microfluidus</name>
    <dbReference type="NCBI Taxonomy" id="2885348"/>
    <lineage>
        <taxon>Bacteria</taxon>
        <taxon>Bacillati</taxon>
        <taxon>Bacillota</taxon>
        <taxon>Clostridia</taxon>
        <taxon>Lachnospirales</taxon>
        <taxon>Lachnospiraceae</taxon>
        <taxon>Hominifimenecus</taxon>
    </lineage>
</organism>
<evidence type="ECO:0000313" key="1">
    <source>
        <dbReference type="EMBL" id="MCC2229861.1"/>
    </source>
</evidence>
<sequence>MMTLQDKKENLIQMEWQQFYQVHNEGGRASCQEDPKTFAIMRRSQFTAWPEALVDSYTADLEAAEEVGRNLLTEKYAWMMADTAPEEFAQLRRFLPEPSLLQKEMLDEITQIQIAWMWEYAEKYPRLAAGNRAIRAAEAAPGETSFETYLRGELHTYSEDTLLLYRDMIRSLKAQGVNMSLLIMEANVKAYGYQSLEDAEKRLKK</sequence>
<gene>
    <name evidence="1" type="ORF">LKD81_02425</name>
</gene>
<accession>A0AAE3E9C4</accession>
<keyword evidence="2" id="KW-1185">Reference proteome</keyword>
<dbReference type="AlphaFoldDB" id="A0AAE3E9C4"/>
<evidence type="ECO:0000313" key="2">
    <source>
        <dbReference type="Proteomes" id="UP001198182"/>
    </source>
</evidence>
<comment type="caution">
    <text evidence="1">The sequence shown here is derived from an EMBL/GenBank/DDBJ whole genome shotgun (WGS) entry which is preliminary data.</text>
</comment>
<dbReference type="Proteomes" id="UP001198182">
    <property type="component" value="Unassembled WGS sequence"/>
</dbReference>
<reference evidence="1" key="1">
    <citation type="submission" date="2021-10" db="EMBL/GenBank/DDBJ databases">
        <title>Anaerobic single-cell dispensing facilitates the cultivation of human gut bacteria.</title>
        <authorList>
            <person name="Afrizal A."/>
        </authorList>
    </citation>
    <scope>NUCLEOTIDE SEQUENCE</scope>
    <source>
        <strain evidence="1">CLA-AA-H215</strain>
    </source>
</reference>
<protein>
    <submittedName>
        <fullName evidence="1">DUF4125 family protein</fullName>
    </submittedName>
</protein>
<dbReference type="Pfam" id="PF13526">
    <property type="entry name" value="DUF4125"/>
    <property type="match status" value="1"/>
</dbReference>
<dbReference type="InterPro" id="IPR025191">
    <property type="entry name" value="DUF4125"/>
</dbReference>
<dbReference type="RefSeq" id="WP_308452648.1">
    <property type="nucleotide sequence ID" value="NZ_JAJEQR010000005.1"/>
</dbReference>
<name>A0AAE3E9C4_9FIRM</name>